<dbReference type="SUPFAM" id="SSF55874">
    <property type="entry name" value="ATPase domain of HSP90 chaperone/DNA topoisomerase II/histidine kinase"/>
    <property type="match status" value="1"/>
</dbReference>
<dbReference type="AlphaFoldDB" id="I7IZ99"/>
<dbReference type="RefSeq" id="WP_009559502.1">
    <property type="nucleotide sequence ID" value="NZ_AYZN01000002.1"/>
</dbReference>
<dbReference type="PATRIC" id="fig|1423790.3.peg.1040"/>
<dbReference type="Proteomes" id="UP000009311">
    <property type="component" value="Unassembled WGS sequence"/>
</dbReference>
<keyword evidence="1" id="KW-0808">Transferase</keyword>
<protein>
    <submittedName>
        <fullName evidence="1">Signal transduction histidine kinase</fullName>
    </submittedName>
</protein>
<dbReference type="EMBL" id="CAKD01000013">
    <property type="protein sequence ID" value="CCI84947.1"/>
    <property type="molecule type" value="Genomic_DNA"/>
</dbReference>
<evidence type="ECO:0000313" key="2">
    <source>
        <dbReference type="Proteomes" id="UP000009311"/>
    </source>
</evidence>
<organism evidence="1 2">
    <name type="scientific">Lactobacillus pasteurii DSM 23907 = CRBIP 24.76</name>
    <dbReference type="NCBI Taxonomy" id="1423790"/>
    <lineage>
        <taxon>Bacteria</taxon>
        <taxon>Bacillati</taxon>
        <taxon>Bacillota</taxon>
        <taxon>Bacilli</taxon>
        <taxon>Lactobacillales</taxon>
        <taxon>Lactobacillaceae</taxon>
        <taxon>Lactobacillus</taxon>
    </lineage>
</organism>
<keyword evidence="2" id="KW-1185">Reference proteome</keyword>
<sequence length="92" mass="10498">MFLFKKFNLILVSKATRLDINFSDDHENYFVKIADNGIGFQNNDDDKREKFGLAGIKKNITNLNGQVDFKSNNGAIIAIKVPKPERDDKIHD</sequence>
<proteinExistence type="predicted"/>
<dbReference type="InterPro" id="IPR036890">
    <property type="entry name" value="HATPase_C_sf"/>
</dbReference>
<comment type="caution">
    <text evidence="1">The sequence shown here is derived from an EMBL/GenBank/DDBJ whole genome shotgun (WGS) entry which is preliminary data.</text>
</comment>
<dbReference type="OrthoDB" id="9797605at2"/>
<evidence type="ECO:0000313" key="1">
    <source>
        <dbReference type="EMBL" id="CCI84947.1"/>
    </source>
</evidence>
<dbReference type="GO" id="GO:0016301">
    <property type="term" value="F:kinase activity"/>
    <property type="evidence" value="ECO:0007669"/>
    <property type="project" value="UniProtKB-KW"/>
</dbReference>
<gene>
    <name evidence="1" type="ORF">BN53_02370</name>
</gene>
<keyword evidence="1" id="KW-0418">Kinase</keyword>
<name>I7IZ99_9LACO</name>
<accession>I7IZ99</accession>
<dbReference type="Gene3D" id="3.30.565.10">
    <property type="entry name" value="Histidine kinase-like ATPase, C-terminal domain"/>
    <property type="match status" value="1"/>
</dbReference>
<dbReference type="STRING" id="1423790.BN53_02370"/>
<reference evidence="1 2" key="1">
    <citation type="submission" date="2012-06" db="EMBL/GenBank/DDBJ databases">
        <title>Draft Genome Sequence of Lactobacillus pasteurii CRBIP 24.76T.</title>
        <authorList>
            <person name="Cousin S."/>
            <person name="Bouchier C."/>
            <person name="Loux V."/>
            <person name="Ma L."/>
            <person name="Creno S."/>
            <person name="Bizet C."/>
            <person name="Clermont D."/>
        </authorList>
    </citation>
    <scope>NUCLEOTIDE SEQUENCE [LARGE SCALE GENOMIC DNA]</scope>
    <source>
        <strain evidence="2">CRBIP 24.76T</strain>
    </source>
</reference>